<evidence type="ECO:0000313" key="2">
    <source>
        <dbReference type="Proteomes" id="UP000223738"/>
    </source>
</evidence>
<dbReference type="EMBL" id="KU862660">
    <property type="protein sequence ID" value="ANA49265.1"/>
    <property type="molecule type" value="Genomic_DNA"/>
</dbReference>
<protein>
    <submittedName>
        <fullName evidence="1">Tail constituent protein</fullName>
    </submittedName>
</protein>
<name>A0A1S5R1H6_9CAUD</name>
<dbReference type="Proteomes" id="UP000223738">
    <property type="component" value="Segment"/>
</dbReference>
<dbReference type="GO" id="GO:0046718">
    <property type="term" value="P:symbiont entry into host cell"/>
    <property type="evidence" value="ECO:0007669"/>
    <property type="project" value="InterPro"/>
</dbReference>
<dbReference type="OrthoDB" id="17372at10239"/>
<dbReference type="InterPro" id="IPR006487">
    <property type="entry name" value="Phage_lambda_L"/>
</dbReference>
<organism evidence="1 2">
    <name type="scientific">Pseudomonas phage phiPMW</name>
    <dbReference type="NCBI Taxonomy" id="1815582"/>
    <lineage>
        <taxon>Viruses</taxon>
        <taxon>Duplodnaviria</taxon>
        <taxon>Heunggongvirae</taxon>
        <taxon>Uroviricota</taxon>
        <taxon>Caudoviricetes</taxon>
        <taxon>Plaisancevirus</taxon>
        <taxon>Plaisancevirus PMW</taxon>
    </lineage>
</organism>
<proteinExistence type="predicted"/>
<sequence>MALTALLETIHSLEPGARVELIEVDCRSFGGDILRFHNYNVDYTEAELNAMKNDPSIPPKGIVWQGETYTAWPYELTGIEWDGTGKSPQPSLTVANQDGSITSMCYQLNNLYGAKVIKHTTFRQFMPGQPEEDSTMEFRQVWFITRKASDNIDGVSFELSSPADFSGQKIPRRQIHALCHWAMNGGYRGPDCGYTGTKYFTDKDVETTNPALDVCPGLFKSCELRFGKNEPTPFGGFIAATVIG</sequence>
<reference evidence="1 2" key="1">
    <citation type="submission" date="2016-03" db="EMBL/GenBank/DDBJ databases">
        <title>Characterization of pf16 and phiPMW: Two novel phages infecting Pseudomonas putida PpG1.</title>
        <authorList>
            <person name="Magill D.J."/>
            <person name="Krylov V.N."/>
            <person name="Allen C.C.R."/>
            <person name="McGrath J.W."/>
            <person name="Quinn J.P."/>
            <person name="Kulakov L.A."/>
        </authorList>
    </citation>
    <scope>NUCLEOTIDE SEQUENCE [LARGE SCALE GENOMIC DNA]</scope>
</reference>
<dbReference type="GO" id="GO:0051536">
    <property type="term" value="F:iron-sulfur cluster binding"/>
    <property type="evidence" value="ECO:0007669"/>
    <property type="project" value="InterPro"/>
</dbReference>
<keyword evidence="2" id="KW-1185">Reference proteome</keyword>
<accession>A0A1S5R1H6</accession>
<dbReference type="NCBIfam" id="TIGR01600">
    <property type="entry name" value="phage_tail_L"/>
    <property type="match status" value="1"/>
</dbReference>
<dbReference type="GO" id="GO:0030430">
    <property type="term" value="C:host cell cytoplasm"/>
    <property type="evidence" value="ECO:0007669"/>
    <property type="project" value="InterPro"/>
</dbReference>
<dbReference type="Pfam" id="PF05100">
    <property type="entry name" value="Phage_tail_L"/>
    <property type="match status" value="1"/>
</dbReference>
<gene>
    <name evidence="1" type="ORF">PMW_140</name>
</gene>
<evidence type="ECO:0000313" key="1">
    <source>
        <dbReference type="EMBL" id="ANA49265.1"/>
    </source>
</evidence>